<accession>A0ABR4NHC7</accession>
<evidence type="ECO:0000256" key="11">
    <source>
        <dbReference type="PIRNR" id="PIRNR015919"/>
    </source>
</evidence>
<evidence type="ECO:0000256" key="8">
    <source>
        <dbReference type="ARBA" id="ARBA00023163"/>
    </source>
</evidence>
<evidence type="ECO:0000259" key="13">
    <source>
        <dbReference type="PROSITE" id="PS50234"/>
    </source>
</evidence>
<proteinExistence type="inferred from homology"/>
<evidence type="ECO:0000256" key="1">
    <source>
        <dbReference type="ARBA" id="ARBA00004123"/>
    </source>
</evidence>
<sequence length="457" mass="48943">MADAADEDERRESGRNYSWEEDYKRSWDMLLEDDQGSLQGIVANLQQQQLLLKRRRLNKDTDAVAQRGIIRQLFVVVDQSSAMAELDLRPNRLDCTLNLLEAFVTEFFDQNPLSHVGVTATRDGGAEKWAELSGNPADLVRVFAKRESRQTSGEPSLQNALELARRSLAHVPQHVSREILVVFGSLTSCDPGNLGETIESLASDHIRVSVVGLAAEVQACKRLCSATKGTYGVVMNDAHYKELLFDHIPPPALAVAQQSQSNIIQMGFPIVRTFDLPVLCICHQRPIRRGHICPRCAATICEIPTDCCICSLTLVSSPSLARSYHHLFPVPAFVEVPAAAAASAHPPAPAECFCCLAPFAKQRGPDDAYSLDANGTANGHGAAGSATSATAPHRPGPSAAAGAGSLAAATGAAALAPPSRFACPLCKTQVCLECDVYIHDVLHNCPGCLSGGHPAGR</sequence>
<evidence type="ECO:0000256" key="3">
    <source>
        <dbReference type="ARBA" id="ARBA00022723"/>
    </source>
</evidence>
<dbReference type="SUPFAM" id="SSF57889">
    <property type="entry name" value="Cysteine-rich domain"/>
    <property type="match status" value="1"/>
</dbReference>
<dbReference type="InterPro" id="IPR002035">
    <property type="entry name" value="VWF_A"/>
</dbReference>
<dbReference type="InterPro" id="IPR013083">
    <property type="entry name" value="Znf_RING/FYVE/PHD"/>
</dbReference>
<dbReference type="InterPro" id="IPR007198">
    <property type="entry name" value="Ssl1-like"/>
</dbReference>
<gene>
    <name evidence="14" type="ORF">HK105_201745</name>
</gene>
<dbReference type="PANTHER" id="PTHR12695">
    <property type="entry name" value="GENERAL TRANSCRIPTION FACTOR IIH SUBUNIT 2"/>
    <property type="match status" value="1"/>
</dbReference>
<dbReference type="PANTHER" id="PTHR12695:SF2">
    <property type="entry name" value="GENERAL TRANSCRIPTION FACTOR IIH SUBUNIT 2-RELATED"/>
    <property type="match status" value="1"/>
</dbReference>
<dbReference type="PIRSF" id="PIRSF015919">
    <property type="entry name" value="TFIIH_SSL1"/>
    <property type="match status" value="1"/>
</dbReference>
<dbReference type="Proteomes" id="UP001527925">
    <property type="component" value="Unassembled WGS sequence"/>
</dbReference>
<keyword evidence="7 11" id="KW-0805">Transcription regulation</keyword>
<dbReference type="Pfam" id="PF04056">
    <property type="entry name" value="Ssl1"/>
    <property type="match status" value="1"/>
</dbReference>
<dbReference type="PROSITE" id="PS50234">
    <property type="entry name" value="VWFA"/>
    <property type="match status" value="1"/>
</dbReference>
<evidence type="ECO:0000256" key="2">
    <source>
        <dbReference type="ARBA" id="ARBA00006092"/>
    </source>
</evidence>
<dbReference type="InterPro" id="IPR036465">
    <property type="entry name" value="vWFA_dom_sf"/>
</dbReference>
<keyword evidence="6 11" id="KW-0862">Zinc</keyword>
<comment type="caution">
    <text evidence="14">The sequence shown here is derived from an EMBL/GenBank/DDBJ whole genome shotgun (WGS) entry which is preliminary data.</text>
</comment>
<keyword evidence="8 11" id="KW-0804">Transcription</keyword>
<evidence type="ECO:0000313" key="15">
    <source>
        <dbReference type="Proteomes" id="UP001527925"/>
    </source>
</evidence>
<dbReference type="CDD" id="cd01453">
    <property type="entry name" value="vWA_transcription_factor_IIH_type"/>
    <property type="match status" value="1"/>
</dbReference>
<dbReference type="InterPro" id="IPR004595">
    <property type="entry name" value="TFIIH_C1-like_dom"/>
</dbReference>
<dbReference type="InterPro" id="IPR012170">
    <property type="entry name" value="TFIIH_SSL1/p44"/>
</dbReference>
<dbReference type="EMBL" id="JADGIZ020000005">
    <property type="protein sequence ID" value="KAL2918911.1"/>
    <property type="molecule type" value="Genomic_DNA"/>
</dbReference>
<evidence type="ECO:0000313" key="14">
    <source>
        <dbReference type="EMBL" id="KAL2918911.1"/>
    </source>
</evidence>
<organism evidence="14 15">
    <name type="scientific">Polyrhizophydium stewartii</name>
    <dbReference type="NCBI Taxonomy" id="2732419"/>
    <lineage>
        <taxon>Eukaryota</taxon>
        <taxon>Fungi</taxon>
        <taxon>Fungi incertae sedis</taxon>
        <taxon>Chytridiomycota</taxon>
        <taxon>Chytridiomycota incertae sedis</taxon>
        <taxon>Chytridiomycetes</taxon>
        <taxon>Rhizophydiales</taxon>
        <taxon>Rhizophydiales incertae sedis</taxon>
        <taxon>Polyrhizophydium</taxon>
    </lineage>
</organism>
<dbReference type="Pfam" id="PF07975">
    <property type="entry name" value="C1_4"/>
    <property type="match status" value="1"/>
</dbReference>
<evidence type="ECO:0000256" key="4">
    <source>
        <dbReference type="ARBA" id="ARBA00022763"/>
    </source>
</evidence>
<keyword evidence="4" id="KW-0227">DNA damage</keyword>
<dbReference type="SMART" id="SM01047">
    <property type="entry name" value="C1_4"/>
    <property type="match status" value="1"/>
</dbReference>
<comment type="function">
    <text evidence="11">Component of the general transcription and DNA repair factor IIH (TFIIH) core complex, which is involved in general and transcription-coupled nucleotide excision repair (NER) of damaged DNA and, when complexed to TFIIK, in RNA transcription by RNA polymerase II.</text>
</comment>
<comment type="subcellular location">
    <subcellularLocation>
        <location evidence="1 11">Nucleus</location>
    </subcellularLocation>
</comment>
<dbReference type="InterPro" id="IPR046349">
    <property type="entry name" value="C1-like_sf"/>
</dbReference>
<feature type="domain" description="VWFA" evidence="13">
    <location>
        <begin position="72"/>
        <end position="248"/>
    </location>
</feature>
<keyword evidence="3 11" id="KW-0479">Metal-binding</keyword>
<dbReference type="SUPFAM" id="SSF53300">
    <property type="entry name" value="vWA-like"/>
    <property type="match status" value="1"/>
</dbReference>
<evidence type="ECO:0000256" key="12">
    <source>
        <dbReference type="SAM" id="MobiDB-lite"/>
    </source>
</evidence>
<keyword evidence="5" id="KW-0863">Zinc-finger</keyword>
<comment type="similarity">
    <text evidence="2 11">Belongs to the GTF2H2 family.</text>
</comment>
<dbReference type="NCBIfam" id="TIGR00622">
    <property type="entry name" value="ssl1"/>
    <property type="match status" value="1"/>
</dbReference>
<name>A0ABR4NHC7_9FUNG</name>
<feature type="region of interest" description="Disordered" evidence="12">
    <location>
        <begin position="382"/>
        <end position="402"/>
    </location>
</feature>
<evidence type="ECO:0000256" key="6">
    <source>
        <dbReference type="ARBA" id="ARBA00022833"/>
    </source>
</evidence>
<dbReference type="Gene3D" id="3.30.40.10">
    <property type="entry name" value="Zinc/RING finger domain, C3HC4 (zinc finger)"/>
    <property type="match status" value="1"/>
</dbReference>
<evidence type="ECO:0000256" key="9">
    <source>
        <dbReference type="ARBA" id="ARBA00023204"/>
    </source>
</evidence>
<keyword evidence="10 11" id="KW-0539">Nucleus</keyword>
<evidence type="ECO:0000256" key="5">
    <source>
        <dbReference type="ARBA" id="ARBA00022771"/>
    </source>
</evidence>
<dbReference type="Gene3D" id="3.40.50.410">
    <property type="entry name" value="von Willebrand factor, type A domain"/>
    <property type="match status" value="1"/>
</dbReference>
<reference evidence="14 15" key="1">
    <citation type="submission" date="2023-09" db="EMBL/GenBank/DDBJ databases">
        <title>Pangenome analysis of Batrachochytrium dendrobatidis and related Chytrids.</title>
        <authorList>
            <person name="Yacoub M.N."/>
            <person name="Stajich J.E."/>
            <person name="James T.Y."/>
        </authorList>
    </citation>
    <scope>NUCLEOTIDE SEQUENCE [LARGE SCALE GENOMIC DNA]</scope>
    <source>
        <strain evidence="14 15">JEL0888</strain>
    </source>
</reference>
<keyword evidence="15" id="KW-1185">Reference proteome</keyword>
<keyword evidence="9" id="KW-0234">DNA repair</keyword>
<dbReference type="SMART" id="SM00327">
    <property type="entry name" value="VWA"/>
    <property type="match status" value="1"/>
</dbReference>
<evidence type="ECO:0000256" key="10">
    <source>
        <dbReference type="ARBA" id="ARBA00023242"/>
    </source>
</evidence>
<protein>
    <recommendedName>
        <fullName evidence="11">General transcription and DNA repair factor IIH</fullName>
    </recommendedName>
</protein>
<evidence type="ECO:0000256" key="7">
    <source>
        <dbReference type="ARBA" id="ARBA00023015"/>
    </source>
</evidence>